<dbReference type="KEGG" id="sbj:CF168_01810"/>
<reference evidence="2 3" key="1">
    <citation type="submission" date="2017-07" db="EMBL/GenBank/DDBJ databases">
        <title>Phenotypical and genomic characterization of a clinical isolate of Shewanella bicestrii sp. nov. producing an extended-spectrum beta-lactamase and a new oxacillinase variant.</title>
        <authorList>
            <person name="Jousset A.B."/>
            <person name="Bonnin R.A."/>
            <person name="Girlich D."/>
            <person name="Dabos L."/>
            <person name="Potron A."/>
            <person name="Dortet L."/>
            <person name="Glaser P."/>
            <person name="Naas T."/>
        </authorList>
    </citation>
    <scope>NUCLEOTIDE SEQUENCE [LARGE SCALE GENOMIC DNA]</scope>
    <source>
        <strain evidence="2 3">JAB-1</strain>
    </source>
</reference>
<sequence length="272" mass="31170">MFCINKHNSILMMYKDHAYHVYKPKSQGLKPQLVEKIISSCEGMLSHYSKVMVIRIDLHPKQYSADNNLINQFLKQQASALSQQYKCKVQYLCARERHHSEIQHYHVALMLSGHKINYPHKLLSQLKSQWERTGGTASLVDNPFNIMCRGNKPSLKHAIYRLSYFAKTVTKEIGIKARSFLSNKIQPAASFDDSKDTLLVDPFITAQINQRRVKAQHAESTIREAVKSIKPAFAWFTERSHTQQLKESILTRTSSLHHLVDPLCSGSHLSTP</sequence>
<evidence type="ECO:0000259" key="1">
    <source>
        <dbReference type="Pfam" id="PF11726"/>
    </source>
</evidence>
<dbReference type="EMBL" id="CP022358">
    <property type="protein sequence ID" value="ASK67691.1"/>
    <property type="molecule type" value="Genomic_DNA"/>
</dbReference>
<evidence type="ECO:0000313" key="2">
    <source>
        <dbReference type="EMBL" id="ASK67691.1"/>
    </source>
</evidence>
<evidence type="ECO:0000313" key="3">
    <source>
        <dbReference type="Proteomes" id="UP000198367"/>
    </source>
</evidence>
<proteinExistence type="predicted"/>
<feature type="domain" description="YagK/YfjJ C-terminal" evidence="1">
    <location>
        <begin position="45"/>
        <end position="180"/>
    </location>
</feature>
<organism evidence="2 3">
    <name type="scientific">Shewanella bicestrii</name>
    <dbReference type="NCBI Taxonomy" id="2018305"/>
    <lineage>
        <taxon>Bacteria</taxon>
        <taxon>Pseudomonadati</taxon>
        <taxon>Pseudomonadota</taxon>
        <taxon>Gammaproteobacteria</taxon>
        <taxon>Alteromonadales</taxon>
        <taxon>Shewanellaceae</taxon>
        <taxon>Shewanella</taxon>
    </lineage>
</organism>
<dbReference type="RefSeq" id="WP_089066776.1">
    <property type="nucleotide sequence ID" value="NZ_CP022358.1"/>
</dbReference>
<dbReference type="Pfam" id="PF11726">
    <property type="entry name" value="YagK_YfjJ_C"/>
    <property type="match status" value="1"/>
</dbReference>
<protein>
    <recommendedName>
        <fullName evidence="1">YagK/YfjJ C-terminal domain-containing protein</fullName>
    </recommendedName>
</protein>
<accession>A0A220UIC7</accession>
<name>A0A220UIC7_9GAMM</name>
<dbReference type="InterPro" id="IPR057271">
    <property type="entry name" value="YagK_YfjJ_C"/>
</dbReference>
<dbReference type="Proteomes" id="UP000198367">
    <property type="component" value="Chromosome"/>
</dbReference>
<keyword evidence="3" id="KW-1185">Reference proteome</keyword>
<dbReference type="AlphaFoldDB" id="A0A220UIC7"/>
<gene>
    <name evidence="2" type="ORF">CF168_01810</name>
</gene>